<dbReference type="Proteomes" id="UP000663866">
    <property type="component" value="Unassembled WGS sequence"/>
</dbReference>
<dbReference type="Proteomes" id="UP000681720">
    <property type="component" value="Unassembled WGS sequence"/>
</dbReference>
<gene>
    <name evidence="2" type="ORF">GIL414_LOCUS87768</name>
    <name evidence="1" type="ORF">OVN521_LOCUS44631</name>
</gene>
<proteinExistence type="predicted"/>
<name>A0A821BCM2_9BILA</name>
<dbReference type="EMBL" id="CAJOBJ010381814">
    <property type="protein sequence ID" value="CAF5227697.1"/>
    <property type="molecule type" value="Genomic_DNA"/>
</dbReference>
<keyword evidence="3" id="KW-1185">Reference proteome</keyword>
<dbReference type="EMBL" id="CAJOBG010069068">
    <property type="protein sequence ID" value="CAF4586615.1"/>
    <property type="molecule type" value="Genomic_DNA"/>
</dbReference>
<evidence type="ECO:0000313" key="2">
    <source>
        <dbReference type="EMBL" id="CAF5227697.1"/>
    </source>
</evidence>
<reference evidence="1" key="1">
    <citation type="submission" date="2021-02" db="EMBL/GenBank/DDBJ databases">
        <authorList>
            <person name="Nowell W R."/>
        </authorList>
    </citation>
    <scope>NUCLEOTIDE SEQUENCE</scope>
</reference>
<protein>
    <submittedName>
        <fullName evidence="1">Uncharacterized protein</fullName>
    </submittedName>
</protein>
<evidence type="ECO:0000313" key="1">
    <source>
        <dbReference type="EMBL" id="CAF4586615.1"/>
    </source>
</evidence>
<feature type="non-terminal residue" evidence="1">
    <location>
        <position position="66"/>
    </location>
</feature>
<dbReference type="AlphaFoldDB" id="A0A821BCM2"/>
<accession>A0A821BCM2</accession>
<sequence length="66" mass="7946">MQCTYKFTEGTIWWSSINNLEIPVDDHIKRRSIFELFSGDIFLISSFFDEQFRLRWILQAVLSQDI</sequence>
<evidence type="ECO:0000313" key="3">
    <source>
        <dbReference type="Proteomes" id="UP000663866"/>
    </source>
</evidence>
<comment type="caution">
    <text evidence="1">The sequence shown here is derived from an EMBL/GenBank/DDBJ whole genome shotgun (WGS) entry which is preliminary data.</text>
</comment>
<organism evidence="1 3">
    <name type="scientific">Rotaria magnacalcarata</name>
    <dbReference type="NCBI Taxonomy" id="392030"/>
    <lineage>
        <taxon>Eukaryota</taxon>
        <taxon>Metazoa</taxon>
        <taxon>Spiralia</taxon>
        <taxon>Gnathifera</taxon>
        <taxon>Rotifera</taxon>
        <taxon>Eurotatoria</taxon>
        <taxon>Bdelloidea</taxon>
        <taxon>Philodinida</taxon>
        <taxon>Philodinidae</taxon>
        <taxon>Rotaria</taxon>
    </lineage>
</organism>